<keyword evidence="3" id="KW-1185">Reference proteome</keyword>
<dbReference type="EMBL" id="AOLY01000037">
    <property type="protein sequence ID" value="EMA29636.1"/>
    <property type="molecule type" value="Genomic_DNA"/>
</dbReference>
<keyword evidence="1" id="KW-1133">Transmembrane helix</keyword>
<sequence length="42" mass="4712">MLGSGSQPILLWLVVVWLFAVGLFLALLYASGRRDRHEQARA</sequence>
<protein>
    <submittedName>
        <fullName evidence="2">Uncharacterized protein</fullName>
    </submittedName>
</protein>
<feature type="transmembrane region" description="Helical" evidence="1">
    <location>
        <begin position="12"/>
        <end position="31"/>
    </location>
</feature>
<dbReference type="STRING" id="1227453.C444_12592"/>
<keyword evidence="1" id="KW-0812">Transmembrane</keyword>
<accession>M0L7U7</accession>
<organism evidence="2 3">
    <name type="scientific">Haloarcula japonica (strain ATCC 49778 / DSM 6131 / JCM 7785 / NBRC 101032 / NCIMB 13157 / TR-1)</name>
    <dbReference type="NCBI Taxonomy" id="1227453"/>
    <lineage>
        <taxon>Archaea</taxon>
        <taxon>Methanobacteriati</taxon>
        <taxon>Methanobacteriota</taxon>
        <taxon>Stenosarchaea group</taxon>
        <taxon>Halobacteria</taxon>
        <taxon>Halobacteriales</taxon>
        <taxon>Haloarculaceae</taxon>
        <taxon>Haloarcula</taxon>
    </lineage>
</organism>
<gene>
    <name evidence="2" type="ORF">C444_12592</name>
</gene>
<reference evidence="2 3" key="1">
    <citation type="journal article" date="2014" name="PLoS Genet.">
        <title>Phylogenetically driven sequencing of extremely halophilic archaea reveals strategies for static and dynamic osmo-response.</title>
        <authorList>
            <person name="Becker E.A."/>
            <person name="Seitzer P.M."/>
            <person name="Tritt A."/>
            <person name="Larsen D."/>
            <person name="Krusor M."/>
            <person name="Yao A.I."/>
            <person name="Wu D."/>
            <person name="Madern D."/>
            <person name="Eisen J.A."/>
            <person name="Darling A.E."/>
            <person name="Facciotti M.T."/>
        </authorList>
    </citation>
    <scope>NUCLEOTIDE SEQUENCE [LARGE SCALE GENOMIC DNA]</scope>
    <source>
        <strain evidence="3">ATCC 49778 / DSM 6131 / JCM 7785 / NBRC 101032 / NCIMB 13157 / TR-1</strain>
    </source>
</reference>
<evidence type="ECO:0000256" key="1">
    <source>
        <dbReference type="SAM" id="Phobius"/>
    </source>
</evidence>
<dbReference type="Proteomes" id="UP000011524">
    <property type="component" value="Unassembled WGS sequence"/>
</dbReference>
<name>M0L7U7_HALJT</name>
<evidence type="ECO:0000313" key="2">
    <source>
        <dbReference type="EMBL" id="EMA29636.1"/>
    </source>
</evidence>
<comment type="caution">
    <text evidence="2">The sequence shown here is derived from an EMBL/GenBank/DDBJ whole genome shotgun (WGS) entry which is preliminary data.</text>
</comment>
<proteinExistence type="predicted"/>
<evidence type="ECO:0000313" key="3">
    <source>
        <dbReference type="Proteomes" id="UP000011524"/>
    </source>
</evidence>
<keyword evidence="1" id="KW-0472">Membrane</keyword>
<dbReference type="AlphaFoldDB" id="M0L7U7"/>